<dbReference type="NCBIfam" id="TIGR00196">
    <property type="entry name" value="yjeF_cterm"/>
    <property type="match status" value="1"/>
</dbReference>
<evidence type="ECO:0000256" key="7">
    <source>
        <dbReference type="ARBA" id="ARBA00022840"/>
    </source>
</evidence>
<dbReference type="SUPFAM" id="SSF64153">
    <property type="entry name" value="YjeF N-terminal domain-like"/>
    <property type="match status" value="1"/>
</dbReference>
<dbReference type="Proteomes" id="UP000008387">
    <property type="component" value="Chromosome"/>
</dbReference>
<dbReference type="PANTHER" id="PTHR12592:SF0">
    <property type="entry name" value="ATP-DEPENDENT (S)-NAD(P)H-HYDRATE DEHYDRATASE"/>
    <property type="match status" value="1"/>
</dbReference>
<evidence type="ECO:0000256" key="12">
    <source>
        <dbReference type="ARBA" id="ARBA00023239"/>
    </source>
</evidence>
<dbReference type="NCBIfam" id="TIGR00197">
    <property type="entry name" value="yjeF_nterm"/>
    <property type="match status" value="1"/>
</dbReference>
<feature type="binding site" evidence="18">
    <location>
        <begin position="56"/>
        <end position="60"/>
    </location>
    <ligand>
        <name>(6S)-NADPHX</name>
        <dbReference type="ChEBI" id="CHEBI:64076"/>
    </ligand>
</feature>
<dbReference type="eggNOG" id="COG0063">
    <property type="taxonomic scope" value="Bacteria"/>
</dbReference>
<evidence type="ECO:0000256" key="5">
    <source>
        <dbReference type="ARBA" id="ARBA00022723"/>
    </source>
</evidence>
<evidence type="ECO:0000256" key="10">
    <source>
        <dbReference type="ARBA" id="ARBA00023027"/>
    </source>
</evidence>
<evidence type="ECO:0000256" key="11">
    <source>
        <dbReference type="ARBA" id="ARBA00023235"/>
    </source>
</evidence>
<keyword evidence="10 17" id="KW-0520">NAD</keyword>
<evidence type="ECO:0000313" key="23">
    <source>
        <dbReference type="Proteomes" id="UP000008387"/>
    </source>
</evidence>
<evidence type="ECO:0000256" key="16">
    <source>
        <dbReference type="ARBA" id="ARBA00049209"/>
    </source>
</evidence>
<feature type="binding site" evidence="18">
    <location>
        <position position="114"/>
    </location>
    <ligand>
        <name>K(+)</name>
        <dbReference type="ChEBI" id="CHEBI:29103"/>
    </ligand>
</feature>
<feature type="domain" description="YjeF N-terminal" evidence="21">
    <location>
        <begin position="8"/>
        <end position="203"/>
    </location>
</feature>
<feature type="binding site" evidence="18">
    <location>
        <position position="57"/>
    </location>
    <ligand>
        <name>K(+)</name>
        <dbReference type="ChEBI" id="CHEBI:29103"/>
    </ligand>
</feature>
<evidence type="ECO:0000256" key="8">
    <source>
        <dbReference type="ARBA" id="ARBA00022857"/>
    </source>
</evidence>
<dbReference type="PROSITE" id="PS51383">
    <property type="entry name" value="YJEF_C_3"/>
    <property type="match status" value="1"/>
</dbReference>
<feature type="binding site" evidence="18">
    <location>
        <position position="150"/>
    </location>
    <ligand>
        <name>K(+)</name>
        <dbReference type="ChEBI" id="CHEBI:29103"/>
    </ligand>
</feature>
<feature type="binding site" evidence="17">
    <location>
        <position position="339"/>
    </location>
    <ligand>
        <name>(6S)-NADPHX</name>
        <dbReference type="ChEBI" id="CHEBI:64076"/>
    </ligand>
</feature>
<evidence type="ECO:0000256" key="3">
    <source>
        <dbReference type="ARBA" id="ARBA00006001"/>
    </source>
</evidence>
<keyword evidence="9 18" id="KW-0630">Potassium</keyword>
<dbReference type="PROSITE" id="PS51385">
    <property type="entry name" value="YJEF_N"/>
    <property type="match status" value="1"/>
</dbReference>
<comment type="function">
    <text evidence="14 19">Bifunctional enzyme that catalyzes the epimerization of the S- and R-forms of NAD(P)HX and the dehydration of the S-form of NAD(P)HX at the expense of ADP, which is converted to AMP. This allows the repair of both epimers of NAD(P)HX, a damaged form of NAD(P)H that is a result of enzymatic or heat-dependent hydration.</text>
</comment>
<keyword evidence="8 17" id="KW-0521">NADP</keyword>
<evidence type="ECO:0000259" key="21">
    <source>
        <dbReference type="PROSITE" id="PS51385"/>
    </source>
</evidence>
<organism evidence="22 23">
    <name type="scientific">Helicobacter bizzozeronii (strain CIII-1)</name>
    <dbReference type="NCBI Taxonomy" id="1002804"/>
    <lineage>
        <taxon>Bacteria</taxon>
        <taxon>Pseudomonadati</taxon>
        <taxon>Campylobacterota</taxon>
        <taxon>Epsilonproteobacteria</taxon>
        <taxon>Campylobacterales</taxon>
        <taxon>Helicobacteraceae</taxon>
        <taxon>Helicobacter</taxon>
    </lineage>
</organism>
<dbReference type="HOGENOM" id="CLU_024853_4_2_7"/>
<comment type="similarity">
    <text evidence="3 19">In the N-terminal section; belongs to the NnrE/AIBP family.</text>
</comment>
<dbReference type="PROSITE" id="PS01050">
    <property type="entry name" value="YJEF_C_2"/>
    <property type="match status" value="1"/>
</dbReference>
<accession>F8KTJ3</accession>
<dbReference type="SUPFAM" id="SSF53613">
    <property type="entry name" value="Ribokinase-like"/>
    <property type="match status" value="1"/>
</dbReference>
<keyword evidence="23" id="KW-1185">Reference proteome</keyword>
<dbReference type="InterPro" id="IPR036652">
    <property type="entry name" value="YjeF_N_dom_sf"/>
</dbReference>
<comment type="caution">
    <text evidence="17">Lacks conserved residue(s) required for the propagation of feature annotation.</text>
</comment>
<comment type="subunit">
    <text evidence="17">Homotetramer.</text>
</comment>
<evidence type="ECO:0000256" key="2">
    <source>
        <dbReference type="ARBA" id="ARBA00000909"/>
    </source>
</evidence>
<dbReference type="GO" id="GO:0052855">
    <property type="term" value="F:ADP-dependent NAD(P)H-hydrate dehydratase activity"/>
    <property type="evidence" value="ECO:0007669"/>
    <property type="project" value="UniProtKB-UniRule"/>
</dbReference>
<keyword evidence="13" id="KW-0511">Multifunctional enzyme</keyword>
<dbReference type="RefSeq" id="WP_013890582.1">
    <property type="nucleotide sequence ID" value="NC_015674.1"/>
</dbReference>
<dbReference type="Pfam" id="PF01256">
    <property type="entry name" value="Carb_kinase"/>
    <property type="match status" value="1"/>
</dbReference>
<comment type="catalytic activity">
    <reaction evidence="16 17 19">
        <text>(6S)-NADPHX + ADP = AMP + phosphate + NADPH + H(+)</text>
        <dbReference type="Rhea" id="RHEA:32235"/>
        <dbReference type="ChEBI" id="CHEBI:15378"/>
        <dbReference type="ChEBI" id="CHEBI:43474"/>
        <dbReference type="ChEBI" id="CHEBI:57783"/>
        <dbReference type="ChEBI" id="CHEBI:64076"/>
        <dbReference type="ChEBI" id="CHEBI:456215"/>
        <dbReference type="ChEBI" id="CHEBI:456216"/>
        <dbReference type="EC" id="4.2.1.136"/>
    </reaction>
</comment>
<dbReference type="Gene3D" id="3.40.1190.20">
    <property type="match status" value="1"/>
</dbReference>
<comment type="catalytic activity">
    <reaction evidence="2 18 19">
        <text>(6R)-NADPHX = (6S)-NADPHX</text>
        <dbReference type="Rhea" id="RHEA:32227"/>
        <dbReference type="ChEBI" id="CHEBI:64076"/>
        <dbReference type="ChEBI" id="CHEBI:64077"/>
        <dbReference type="EC" id="5.1.99.6"/>
    </reaction>
</comment>
<name>F8KTJ3_HELBC</name>
<comment type="similarity">
    <text evidence="17">Belongs to the NnrD/CARKD family.</text>
</comment>
<keyword evidence="12 17" id="KW-0456">Lyase</keyword>
<dbReference type="PANTHER" id="PTHR12592">
    <property type="entry name" value="ATP-DEPENDENT (S)-NAD(P)H-HYDRATE DEHYDRATASE FAMILY MEMBER"/>
    <property type="match status" value="1"/>
</dbReference>
<evidence type="ECO:0000256" key="14">
    <source>
        <dbReference type="ARBA" id="ARBA00025153"/>
    </source>
</evidence>
<evidence type="ECO:0000256" key="15">
    <source>
        <dbReference type="ARBA" id="ARBA00048238"/>
    </source>
</evidence>
<comment type="similarity">
    <text evidence="18">Belongs to the NnrE/AIBP family.</text>
</comment>
<keyword evidence="7 17" id="KW-0067">ATP-binding</keyword>
<dbReference type="InterPro" id="IPR030677">
    <property type="entry name" value="Nnr"/>
</dbReference>
<dbReference type="HAMAP" id="MF_01966">
    <property type="entry name" value="NADHX_epimerase"/>
    <property type="match status" value="1"/>
</dbReference>
<dbReference type="EC" id="5.1.99.6" evidence="19"/>
<dbReference type="Pfam" id="PF03853">
    <property type="entry name" value="YjeF_N"/>
    <property type="match status" value="1"/>
</dbReference>
<dbReference type="InterPro" id="IPR004443">
    <property type="entry name" value="YjeF_N_dom"/>
</dbReference>
<evidence type="ECO:0000256" key="1">
    <source>
        <dbReference type="ARBA" id="ARBA00000013"/>
    </source>
</evidence>
<reference evidence="22 23" key="1">
    <citation type="journal article" date="2011" name="J. Bacteriol.">
        <title>Genome sequence of Helicobacter bizzozeronii strain CIII-1, an isolate from human gastric mucosa.</title>
        <authorList>
            <person name="Schott T."/>
            <person name="Rossi M."/>
            <person name="Hanninen M.L."/>
        </authorList>
    </citation>
    <scope>NUCLEOTIDE SEQUENCE [LARGE SCALE GENOMIC DNA]</scope>
    <source>
        <strain evidence="22 23">CIII-1</strain>
    </source>
</reference>
<evidence type="ECO:0000256" key="13">
    <source>
        <dbReference type="ARBA" id="ARBA00023268"/>
    </source>
</evidence>
<dbReference type="GO" id="GO:0046496">
    <property type="term" value="P:nicotinamide nucleotide metabolic process"/>
    <property type="evidence" value="ECO:0007669"/>
    <property type="project" value="UniProtKB-UniRule"/>
</dbReference>
<dbReference type="GO" id="GO:0046872">
    <property type="term" value="F:metal ion binding"/>
    <property type="evidence" value="ECO:0007669"/>
    <property type="project" value="UniProtKB-UniRule"/>
</dbReference>
<dbReference type="eggNOG" id="COG0062">
    <property type="taxonomic scope" value="Bacteria"/>
</dbReference>
<proteinExistence type="inferred from homology"/>
<protein>
    <recommendedName>
        <fullName evidence="19">Bifunctional NAD(P)H-hydrate repair enzyme</fullName>
    </recommendedName>
    <alternativeName>
        <fullName evidence="19">Nicotinamide nucleotide repair protein</fullName>
    </alternativeName>
    <domain>
        <recommendedName>
            <fullName evidence="19">ADP-dependent (S)-NAD(P)H-hydrate dehydratase</fullName>
            <ecNumber evidence="19">4.2.1.136</ecNumber>
        </recommendedName>
        <alternativeName>
            <fullName evidence="19">ADP-dependent NAD(P)HX dehydratase</fullName>
        </alternativeName>
    </domain>
    <domain>
        <recommendedName>
            <fullName evidence="19">NAD(P)H-hydrate epimerase</fullName>
            <ecNumber evidence="19">5.1.99.6</ecNumber>
        </recommendedName>
    </domain>
</protein>
<dbReference type="EC" id="4.2.1.136" evidence="19"/>
<gene>
    <name evidence="17" type="primary">nnrD</name>
    <name evidence="18" type="synonym">nnrE</name>
    <name evidence="22" type="ordered locus">HBZC1_11720</name>
</gene>
<dbReference type="CDD" id="cd01171">
    <property type="entry name" value="YXKO-related"/>
    <property type="match status" value="1"/>
</dbReference>
<feature type="binding site" evidence="17">
    <location>
        <position position="411"/>
    </location>
    <ligand>
        <name>(6S)-NADPHX</name>
        <dbReference type="ChEBI" id="CHEBI:64076"/>
    </ligand>
</feature>
<feature type="binding site" evidence="18">
    <location>
        <begin position="118"/>
        <end position="124"/>
    </location>
    <ligand>
        <name>(6S)-NADPHX</name>
        <dbReference type="ChEBI" id="CHEBI:64076"/>
    </ligand>
</feature>
<dbReference type="PIRSF" id="PIRSF017184">
    <property type="entry name" value="Nnr"/>
    <property type="match status" value="1"/>
</dbReference>
<comment type="function">
    <text evidence="18">Catalyzes the epimerization of the S- and R-forms of NAD(P)HX, a damaged form of NAD(P)H that is a result of enzymatic or heat-dependent hydration. This is a prerequisite for the S-specific NAD(P)H-hydrate dehydratase to allow the repair of both epimers of NAD(P)HX.</text>
</comment>
<comment type="catalytic activity">
    <reaction evidence="15 17 19">
        <text>(6S)-NADHX + ADP = AMP + phosphate + NADH + H(+)</text>
        <dbReference type="Rhea" id="RHEA:32223"/>
        <dbReference type="ChEBI" id="CHEBI:15378"/>
        <dbReference type="ChEBI" id="CHEBI:43474"/>
        <dbReference type="ChEBI" id="CHEBI:57945"/>
        <dbReference type="ChEBI" id="CHEBI:64074"/>
        <dbReference type="ChEBI" id="CHEBI:456215"/>
        <dbReference type="ChEBI" id="CHEBI:456216"/>
        <dbReference type="EC" id="4.2.1.136"/>
    </reaction>
</comment>
<feature type="binding site" evidence="17">
    <location>
        <position position="294"/>
    </location>
    <ligand>
        <name>(6S)-NADPHX</name>
        <dbReference type="ChEBI" id="CHEBI:64076"/>
    </ligand>
</feature>
<comment type="cofactor">
    <cofactor evidence="17">
        <name>Mg(2+)</name>
        <dbReference type="ChEBI" id="CHEBI:18420"/>
    </cofactor>
</comment>
<comment type="catalytic activity">
    <reaction evidence="1 18 19">
        <text>(6R)-NADHX = (6S)-NADHX</text>
        <dbReference type="Rhea" id="RHEA:32215"/>
        <dbReference type="ChEBI" id="CHEBI:64074"/>
        <dbReference type="ChEBI" id="CHEBI:64075"/>
        <dbReference type="EC" id="5.1.99.6"/>
    </reaction>
</comment>
<keyword evidence="5 18" id="KW-0479">Metal-binding</keyword>
<feature type="binding site" evidence="18">
    <location>
        <position position="147"/>
    </location>
    <ligand>
        <name>(6S)-NADPHX</name>
        <dbReference type="ChEBI" id="CHEBI:64076"/>
    </ligand>
</feature>
<evidence type="ECO:0000256" key="6">
    <source>
        <dbReference type="ARBA" id="ARBA00022741"/>
    </source>
</evidence>
<dbReference type="GO" id="GO:0005524">
    <property type="term" value="F:ATP binding"/>
    <property type="evidence" value="ECO:0007669"/>
    <property type="project" value="UniProtKB-UniRule"/>
</dbReference>
<dbReference type="Gene3D" id="3.40.50.10260">
    <property type="entry name" value="YjeF N-terminal domain"/>
    <property type="match status" value="1"/>
</dbReference>
<dbReference type="InterPro" id="IPR017953">
    <property type="entry name" value="Carbohydrate_kinase_pred_CS"/>
</dbReference>
<evidence type="ECO:0000256" key="9">
    <source>
        <dbReference type="ARBA" id="ARBA00022958"/>
    </source>
</evidence>
<evidence type="ECO:0000313" key="22">
    <source>
        <dbReference type="EMBL" id="CCB80158.1"/>
    </source>
</evidence>
<dbReference type="KEGG" id="hbi:HBZC1_11720"/>
<dbReference type="GO" id="GO:0052856">
    <property type="term" value="F:NAD(P)HX epimerase activity"/>
    <property type="evidence" value="ECO:0007669"/>
    <property type="project" value="UniProtKB-UniRule"/>
</dbReference>
<evidence type="ECO:0000259" key="20">
    <source>
        <dbReference type="PROSITE" id="PS51383"/>
    </source>
</evidence>
<dbReference type="HAMAP" id="MF_01965">
    <property type="entry name" value="NADHX_dehydratase"/>
    <property type="match status" value="1"/>
</dbReference>
<dbReference type="GO" id="GO:0110051">
    <property type="term" value="P:metabolite repair"/>
    <property type="evidence" value="ECO:0007669"/>
    <property type="project" value="TreeGrafter"/>
</dbReference>
<feature type="binding site" evidence="17">
    <location>
        <position position="244"/>
    </location>
    <ligand>
        <name>(6S)-NADPHX</name>
        <dbReference type="ChEBI" id="CHEBI:64076"/>
    </ligand>
</feature>
<keyword evidence="6 17" id="KW-0547">Nucleotide-binding</keyword>
<dbReference type="EMBL" id="FR871757">
    <property type="protein sequence ID" value="CCB80158.1"/>
    <property type="molecule type" value="Genomic_DNA"/>
</dbReference>
<dbReference type="InterPro" id="IPR029056">
    <property type="entry name" value="Ribokinase-like"/>
</dbReference>
<evidence type="ECO:0000256" key="19">
    <source>
        <dbReference type="PIRNR" id="PIRNR017184"/>
    </source>
</evidence>
<comment type="similarity">
    <text evidence="4 19">In the C-terminal section; belongs to the NnrD/CARKD family.</text>
</comment>
<evidence type="ECO:0000256" key="17">
    <source>
        <dbReference type="HAMAP-Rule" id="MF_01965"/>
    </source>
</evidence>
<evidence type="ECO:0000256" key="18">
    <source>
        <dbReference type="HAMAP-Rule" id="MF_01966"/>
    </source>
</evidence>
<sequence length="464" mass="49480">MQPIFLNKRELDNRAQVLYGLSDQLLMENAANALKQVILARVKAPQEVLIVCGGGDNGGDGYALARQLKGSAYSVRVYAPKTPKSTLCQIQYQRALAAQVEMVLGLQPCSVLVDCLFGSGFRGDLSKEDQELIVQMNALEGFKLACDVPSGIDSKGCIGSVAFKAHVSVSMGALGWALFSDMAKDFVGEVLVGDLGVGRGLYESESQLFLLEKSDLNLPLRVKQNTHKGYFGHVCVFVGAQSGAGLLSALSALAFGAGLVSVLGEGFLKHNKPLEIMYAPDVPPQANAFAIGMGLGQNVPSCLEQMLQQGPCVIDADMFYCPLLKDLLELPYDLVLTPHPKEFLSLLHMVGFEVGMPELLQAKLDYALAFSQAYPHVVLLLKGANVLIAYNGHLYINTLGSSALAKAGSGDVLSGMIAALLAQGYSLLDASIHASLAHALAAQDFCSFALTPLELIKCLRDLTP</sequence>
<keyword evidence="11 18" id="KW-0413">Isomerase</keyword>
<comment type="function">
    <text evidence="17">Catalyzes the dehydration of the S-form of NAD(P)HX at the expense of ADP, which is converted to AMP. Together with NAD(P)HX epimerase, which catalyzes the epimerization of the S- and R-forms, the enzyme allows the repair of both epimers of NAD(P)HX, a damaged form of NAD(P)H that is a result of enzymatic or heat-dependent hydration.</text>
</comment>
<comment type="cofactor">
    <cofactor evidence="18 19">
        <name>K(+)</name>
        <dbReference type="ChEBI" id="CHEBI:29103"/>
    </cofactor>
    <text evidence="18 19">Binds 1 potassium ion per subunit.</text>
</comment>
<dbReference type="STRING" id="1002804.HBZC1_11720"/>
<feature type="domain" description="YjeF C-terminal" evidence="20">
    <location>
        <begin position="211"/>
        <end position="464"/>
    </location>
</feature>
<dbReference type="AlphaFoldDB" id="F8KTJ3"/>
<feature type="binding site" evidence="17">
    <location>
        <position position="410"/>
    </location>
    <ligand>
        <name>AMP</name>
        <dbReference type="ChEBI" id="CHEBI:456215"/>
    </ligand>
</feature>
<dbReference type="InterPro" id="IPR000631">
    <property type="entry name" value="CARKD"/>
</dbReference>
<evidence type="ECO:0000256" key="4">
    <source>
        <dbReference type="ARBA" id="ARBA00009524"/>
    </source>
</evidence>